<dbReference type="PANTHER" id="PTHR43364:SF4">
    <property type="entry name" value="NAD(P)-LINKED OXIDOREDUCTASE SUPERFAMILY PROTEIN"/>
    <property type="match status" value="1"/>
</dbReference>
<dbReference type="PANTHER" id="PTHR43364">
    <property type="entry name" value="NADH-SPECIFIC METHYLGLYOXAL REDUCTASE-RELATED"/>
    <property type="match status" value="1"/>
</dbReference>
<reference evidence="3 4" key="1">
    <citation type="submission" date="2018-05" db="EMBL/GenBank/DDBJ databases">
        <title>Reference genomes for bee gut microbiota database.</title>
        <authorList>
            <person name="Ellegaard K.M."/>
        </authorList>
    </citation>
    <scope>NUCLEOTIDE SEQUENCE [LARGE SCALE GENOMIC DNA]</scope>
    <source>
        <strain evidence="3 4">ESL0284</strain>
    </source>
</reference>
<dbReference type="InterPro" id="IPR020471">
    <property type="entry name" value="AKR"/>
</dbReference>
<accession>A0A318N0W1</accession>
<name>A0A318N0W1_9PROT</name>
<dbReference type="InterPro" id="IPR023210">
    <property type="entry name" value="NADP_OxRdtase_dom"/>
</dbReference>
<dbReference type="PROSITE" id="PS00062">
    <property type="entry name" value="ALDOKETO_REDUCTASE_2"/>
    <property type="match status" value="1"/>
</dbReference>
<dbReference type="FunFam" id="3.20.20.100:FF:000004">
    <property type="entry name" value="Oxidoreductase, aldo/keto reductase"/>
    <property type="match status" value="1"/>
</dbReference>
<dbReference type="AlphaFoldDB" id="A0A318N0W1"/>
<dbReference type="SUPFAM" id="SSF51430">
    <property type="entry name" value="NAD(P)-linked oxidoreductase"/>
    <property type="match status" value="1"/>
</dbReference>
<proteinExistence type="predicted"/>
<dbReference type="InterPro" id="IPR036812">
    <property type="entry name" value="NAD(P)_OxRdtase_dom_sf"/>
</dbReference>
<comment type="caution">
    <text evidence="3">The sequence shown here is derived from an EMBL/GenBank/DDBJ whole genome shotgun (WGS) entry which is preliminary data.</text>
</comment>
<evidence type="ECO:0000256" key="1">
    <source>
        <dbReference type="ARBA" id="ARBA00023002"/>
    </source>
</evidence>
<evidence type="ECO:0000259" key="2">
    <source>
        <dbReference type="Pfam" id="PF00248"/>
    </source>
</evidence>
<dbReference type="Gene3D" id="3.20.20.100">
    <property type="entry name" value="NADP-dependent oxidoreductase domain"/>
    <property type="match status" value="1"/>
</dbReference>
<keyword evidence="1" id="KW-0560">Oxidoreductase</keyword>
<dbReference type="EMBL" id="QGLT01000002">
    <property type="protein sequence ID" value="PXZ00521.1"/>
    <property type="molecule type" value="Genomic_DNA"/>
</dbReference>
<dbReference type="CDD" id="cd19148">
    <property type="entry name" value="AKR_AKR11B1"/>
    <property type="match status" value="1"/>
</dbReference>
<dbReference type="Pfam" id="PF00248">
    <property type="entry name" value="Aldo_ket_red"/>
    <property type="match status" value="1"/>
</dbReference>
<organism evidence="3 4">
    <name type="scientific">Commensalibacter melissae</name>
    <dbReference type="NCBI Taxonomy" id="2070537"/>
    <lineage>
        <taxon>Bacteria</taxon>
        <taxon>Pseudomonadati</taxon>
        <taxon>Pseudomonadota</taxon>
        <taxon>Alphaproteobacteria</taxon>
        <taxon>Acetobacterales</taxon>
        <taxon>Acetobacteraceae</taxon>
    </lineage>
</organism>
<sequence>MTNQHDTIKIHNIDKTIVRIALGTWAIGGSSWGGPDDDNAIKTIHAALDNGINMIDTAPVYGFGHAEEVVGKALKGKRDNIVLATKVGLNWDNSGKMFRDSSPKRIQKEIEDSLRRLNTDYIDLYQIHWPDDKTPIKETAQAMEKLRKEGKIKAIGVSNFSTKQIEEFSQYADLAAIQPPYNMFERSIENDILPCAEKHKLATLCYGSICRGLLSGKMNKDTKFTGDDLRKSDPKFQPPLFEHYLAATRDLEEYAQKNYNKSLLALAVRWVIDRYKGNIALWGARKPQQINGVQDALGWQLTKEDYKELDEILAKHIKKNIEPSFMAPPSR</sequence>
<dbReference type="PRINTS" id="PR00069">
    <property type="entry name" value="ALDKETRDTASE"/>
</dbReference>
<evidence type="ECO:0000313" key="3">
    <source>
        <dbReference type="EMBL" id="PXZ00521.1"/>
    </source>
</evidence>
<gene>
    <name evidence="3" type="ORF">DK869_03690</name>
</gene>
<keyword evidence="4" id="KW-1185">Reference proteome</keyword>
<dbReference type="RefSeq" id="WP_110438664.1">
    <property type="nucleotide sequence ID" value="NZ_CP046393.1"/>
</dbReference>
<dbReference type="InterPro" id="IPR050523">
    <property type="entry name" value="AKR_Detox_Biosynth"/>
</dbReference>
<dbReference type="InterPro" id="IPR018170">
    <property type="entry name" value="Aldo/ket_reductase_CS"/>
</dbReference>
<dbReference type="Proteomes" id="UP000247565">
    <property type="component" value="Unassembled WGS sequence"/>
</dbReference>
<evidence type="ECO:0000313" key="4">
    <source>
        <dbReference type="Proteomes" id="UP000247565"/>
    </source>
</evidence>
<protein>
    <submittedName>
        <fullName evidence="3">General stress protein</fullName>
    </submittedName>
</protein>
<dbReference type="OrthoDB" id="9773828at2"/>
<dbReference type="GO" id="GO:0016491">
    <property type="term" value="F:oxidoreductase activity"/>
    <property type="evidence" value="ECO:0007669"/>
    <property type="project" value="UniProtKB-KW"/>
</dbReference>
<feature type="domain" description="NADP-dependent oxidoreductase" evidence="2">
    <location>
        <begin position="19"/>
        <end position="313"/>
    </location>
</feature>
<dbReference type="GO" id="GO:0005829">
    <property type="term" value="C:cytosol"/>
    <property type="evidence" value="ECO:0007669"/>
    <property type="project" value="TreeGrafter"/>
</dbReference>